<dbReference type="Gene3D" id="3.40.630.20">
    <property type="entry name" value="Peptidase C15, pyroglutamyl peptidase I-like"/>
    <property type="match status" value="1"/>
</dbReference>
<reference evidence="1 2" key="1">
    <citation type="submission" date="2016-11" db="EMBL/GenBank/DDBJ databases">
        <title>The macronuclear genome of Stentor coeruleus: a giant cell with tiny introns.</title>
        <authorList>
            <person name="Slabodnick M."/>
            <person name="Ruby J.G."/>
            <person name="Reiff S.B."/>
            <person name="Swart E.C."/>
            <person name="Gosai S."/>
            <person name="Prabakaran S."/>
            <person name="Witkowska E."/>
            <person name="Larue G.E."/>
            <person name="Fisher S."/>
            <person name="Freeman R.M."/>
            <person name="Gunawardena J."/>
            <person name="Chu W."/>
            <person name="Stover N.A."/>
            <person name="Gregory B.D."/>
            <person name="Nowacki M."/>
            <person name="Derisi J."/>
            <person name="Roy S.W."/>
            <person name="Marshall W.F."/>
            <person name="Sood P."/>
        </authorList>
    </citation>
    <scope>NUCLEOTIDE SEQUENCE [LARGE SCALE GENOMIC DNA]</scope>
    <source>
        <strain evidence="1">WM001</strain>
    </source>
</reference>
<dbReference type="AlphaFoldDB" id="A0A1R2ANM4"/>
<dbReference type="SUPFAM" id="SSF53182">
    <property type="entry name" value="Pyrrolidone carboxyl peptidase (pyroglutamate aminopeptidase)"/>
    <property type="match status" value="1"/>
</dbReference>
<name>A0A1R2ANM4_9CILI</name>
<dbReference type="Proteomes" id="UP000187209">
    <property type="component" value="Unassembled WGS sequence"/>
</dbReference>
<dbReference type="InterPro" id="IPR036440">
    <property type="entry name" value="Peptidase_C15-like_sf"/>
</dbReference>
<keyword evidence="2" id="KW-1185">Reference proteome</keyword>
<proteinExistence type="predicted"/>
<comment type="caution">
    <text evidence="1">The sequence shown here is derived from an EMBL/GenBank/DDBJ whole genome shotgun (WGS) entry which is preliminary data.</text>
</comment>
<dbReference type="OrthoDB" id="407146at2759"/>
<sequence>MRNKGYSVIYSCLIKMAALDAGVSTKNIHRGLADRIITFPNKRQVIIHMFDNLSSQEYLIQDRARNEASFTTDIRNYRPRKEPINKASPISHTLSTSLNVEYLKSKLTSYPLQLLDHEKLYLDNFIYYSSLLRSTNSGAIPLLVYIPHNLNDLQQATSFILELCKEIAIYLN</sequence>
<protein>
    <submittedName>
        <fullName evidence="1">Uncharacterized protein</fullName>
    </submittedName>
</protein>
<accession>A0A1R2ANM4</accession>
<organism evidence="1 2">
    <name type="scientific">Stentor coeruleus</name>
    <dbReference type="NCBI Taxonomy" id="5963"/>
    <lineage>
        <taxon>Eukaryota</taxon>
        <taxon>Sar</taxon>
        <taxon>Alveolata</taxon>
        <taxon>Ciliophora</taxon>
        <taxon>Postciliodesmatophora</taxon>
        <taxon>Heterotrichea</taxon>
        <taxon>Heterotrichida</taxon>
        <taxon>Stentoridae</taxon>
        <taxon>Stentor</taxon>
    </lineage>
</organism>
<evidence type="ECO:0000313" key="1">
    <source>
        <dbReference type="EMBL" id="OMJ66122.1"/>
    </source>
</evidence>
<dbReference type="EMBL" id="MPUH01001813">
    <property type="protein sequence ID" value="OMJ66122.1"/>
    <property type="molecule type" value="Genomic_DNA"/>
</dbReference>
<gene>
    <name evidence="1" type="ORF">SteCoe_37145</name>
</gene>
<evidence type="ECO:0000313" key="2">
    <source>
        <dbReference type="Proteomes" id="UP000187209"/>
    </source>
</evidence>